<dbReference type="OrthoDB" id="7067800at2"/>
<dbReference type="SUPFAM" id="SSF102198">
    <property type="entry name" value="Putative cyclase"/>
    <property type="match status" value="1"/>
</dbReference>
<dbReference type="Gene3D" id="3.50.30.50">
    <property type="entry name" value="Putative cyclase"/>
    <property type="match status" value="1"/>
</dbReference>
<reference evidence="1" key="2">
    <citation type="submission" date="2020-09" db="EMBL/GenBank/DDBJ databases">
        <authorList>
            <person name="Sun Q."/>
            <person name="Zhou Y."/>
        </authorList>
    </citation>
    <scope>NUCLEOTIDE SEQUENCE</scope>
    <source>
        <strain evidence="1">CGMCC 4.7679</strain>
    </source>
</reference>
<protein>
    <submittedName>
        <fullName evidence="1">Cyclase</fullName>
    </submittedName>
</protein>
<dbReference type="Pfam" id="PF04199">
    <property type="entry name" value="Cyclase"/>
    <property type="match status" value="1"/>
</dbReference>
<accession>A0A8H9J167</accession>
<dbReference type="EMBL" id="BNAV01000011">
    <property type="protein sequence ID" value="GHF76848.1"/>
    <property type="molecule type" value="Genomic_DNA"/>
</dbReference>
<dbReference type="GO" id="GO:0019441">
    <property type="term" value="P:L-tryptophan catabolic process to kynurenine"/>
    <property type="evidence" value="ECO:0007669"/>
    <property type="project" value="InterPro"/>
</dbReference>
<proteinExistence type="predicted"/>
<comment type="caution">
    <text evidence="1">The sequence shown here is derived from an EMBL/GenBank/DDBJ whole genome shotgun (WGS) entry which is preliminary data.</text>
</comment>
<dbReference type="RefSeq" id="WP_145936780.1">
    <property type="nucleotide sequence ID" value="NZ_BNAV01000011.1"/>
</dbReference>
<dbReference type="Proteomes" id="UP000658656">
    <property type="component" value="Unassembled WGS sequence"/>
</dbReference>
<dbReference type="PANTHER" id="PTHR31118:SF12">
    <property type="entry name" value="CYCLASE-LIKE PROTEIN 2"/>
    <property type="match status" value="1"/>
</dbReference>
<gene>
    <name evidence="1" type="ORF">GCM10017566_58840</name>
</gene>
<keyword evidence="2" id="KW-1185">Reference proteome</keyword>
<dbReference type="InterPro" id="IPR037175">
    <property type="entry name" value="KFase_sf"/>
</dbReference>
<reference evidence="1" key="1">
    <citation type="journal article" date="2014" name="Int. J. Syst. Evol. Microbiol.">
        <title>Complete genome sequence of Corynebacterium casei LMG S-19264T (=DSM 44701T), isolated from a smear-ripened cheese.</title>
        <authorList>
            <consortium name="US DOE Joint Genome Institute (JGI-PGF)"/>
            <person name="Walter F."/>
            <person name="Albersmeier A."/>
            <person name="Kalinowski J."/>
            <person name="Ruckert C."/>
        </authorList>
    </citation>
    <scope>NUCLEOTIDE SEQUENCE</scope>
    <source>
        <strain evidence="1">CGMCC 4.7679</strain>
    </source>
</reference>
<dbReference type="PANTHER" id="PTHR31118">
    <property type="entry name" value="CYCLASE-LIKE PROTEIN 2"/>
    <property type="match status" value="1"/>
</dbReference>
<name>A0A8H9J167_9PSEU</name>
<evidence type="ECO:0000313" key="2">
    <source>
        <dbReference type="Proteomes" id="UP000658656"/>
    </source>
</evidence>
<dbReference type="AlphaFoldDB" id="A0A8H9J167"/>
<dbReference type="InterPro" id="IPR007325">
    <property type="entry name" value="KFase/CYL"/>
</dbReference>
<sequence length="207" mass="22036">MSVDLTHPLRPGMPVWPGHPEFEHELVSCYTRGDASRVFRLGLGEHTGTHLDAPVHWVPGGADIASAPPDVLWGRAAVLHGTSVAELAAFEAAYGPLKPGDRVLIDCGWAARWGSADYFADWPSVSLALARALVERDVRVVAVDTPSPDPVSSVECPVHRLLLGQHILIGENFARLPELSGFVKLLLAPLPIEGGSGSPVRAVAWGA</sequence>
<organism evidence="1 2">
    <name type="scientific">Amycolatopsis bartoniae</name>
    <dbReference type="NCBI Taxonomy" id="941986"/>
    <lineage>
        <taxon>Bacteria</taxon>
        <taxon>Bacillati</taxon>
        <taxon>Actinomycetota</taxon>
        <taxon>Actinomycetes</taxon>
        <taxon>Pseudonocardiales</taxon>
        <taxon>Pseudonocardiaceae</taxon>
        <taxon>Amycolatopsis</taxon>
    </lineage>
</organism>
<dbReference type="GO" id="GO:0004061">
    <property type="term" value="F:arylformamidase activity"/>
    <property type="evidence" value="ECO:0007669"/>
    <property type="project" value="InterPro"/>
</dbReference>
<evidence type="ECO:0000313" key="1">
    <source>
        <dbReference type="EMBL" id="GHF76848.1"/>
    </source>
</evidence>